<evidence type="ECO:0000313" key="2">
    <source>
        <dbReference type="Proteomes" id="UP000046090"/>
    </source>
</evidence>
<name>A0A0K2XKB7_HELHE</name>
<accession>A0A0K2XKB7</accession>
<gene>
    <name evidence="1" type="ORF">HHE01_13700</name>
</gene>
<sequence>MPPASVLFWDLDQMYLCTLYKVLGSIGRPAYILLHAKSTYLLKHVPRFRALDKCYTEHTDFTGAFWSIC</sequence>
<proteinExistence type="predicted"/>
<dbReference type="AlphaFoldDB" id="A0A0K2XKB7"/>
<evidence type="ECO:0000313" key="1">
    <source>
        <dbReference type="EMBL" id="CRI34524.1"/>
    </source>
</evidence>
<protein>
    <submittedName>
        <fullName evidence="1">Uncharacterized protein</fullName>
    </submittedName>
</protein>
<reference evidence="2" key="1">
    <citation type="submission" date="2014-12" db="EMBL/GenBank/DDBJ databases">
        <authorList>
            <person name="Smet A."/>
        </authorList>
    </citation>
    <scope>NUCLEOTIDE SEQUENCE [LARGE SCALE GENOMIC DNA]</scope>
</reference>
<keyword evidence="2" id="KW-1185">Reference proteome</keyword>
<dbReference type="EMBL" id="CDMK01000001">
    <property type="protein sequence ID" value="CRI34524.1"/>
    <property type="molecule type" value="Genomic_DNA"/>
</dbReference>
<organism evidence="1 2">
    <name type="scientific">Helicobacter heilmannii</name>
    <dbReference type="NCBI Taxonomy" id="35817"/>
    <lineage>
        <taxon>Bacteria</taxon>
        <taxon>Pseudomonadati</taxon>
        <taxon>Campylobacterota</taxon>
        <taxon>Epsilonproteobacteria</taxon>
        <taxon>Campylobacterales</taxon>
        <taxon>Helicobacteraceae</taxon>
        <taxon>Helicobacter</taxon>
    </lineage>
</organism>
<dbReference type="RefSeq" id="WP_015106624.1">
    <property type="nucleotide sequence ID" value="NZ_AP026684.1"/>
</dbReference>
<dbReference type="GeneID" id="76197073"/>
<dbReference type="Proteomes" id="UP000046090">
    <property type="component" value="Unassembled WGS sequence"/>
</dbReference>